<keyword evidence="4" id="KW-1185">Reference proteome</keyword>
<organism evidence="3 4">
    <name type="scientific">Paenibacillus mendelii</name>
    <dbReference type="NCBI Taxonomy" id="206163"/>
    <lineage>
        <taxon>Bacteria</taxon>
        <taxon>Bacillati</taxon>
        <taxon>Bacillota</taxon>
        <taxon>Bacilli</taxon>
        <taxon>Bacillales</taxon>
        <taxon>Paenibacillaceae</taxon>
        <taxon>Paenibacillus</taxon>
    </lineage>
</organism>
<dbReference type="Pfam" id="PF01844">
    <property type="entry name" value="HNH"/>
    <property type="match status" value="1"/>
</dbReference>
<evidence type="ECO:0000313" key="3">
    <source>
        <dbReference type="EMBL" id="MFC0395859.1"/>
    </source>
</evidence>
<dbReference type="Proteomes" id="UP001589818">
    <property type="component" value="Unassembled WGS sequence"/>
</dbReference>
<feature type="compositionally biased region" description="Basic residues" evidence="1">
    <location>
        <begin position="21"/>
        <end position="41"/>
    </location>
</feature>
<dbReference type="InterPro" id="IPR002711">
    <property type="entry name" value="HNH"/>
</dbReference>
<feature type="region of interest" description="Disordered" evidence="1">
    <location>
        <begin position="1"/>
        <end position="256"/>
    </location>
</feature>
<evidence type="ECO:0000256" key="1">
    <source>
        <dbReference type="SAM" id="MobiDB-lite"/>
    </source>
</evidence>
<dbReference type="PANTHER" id="PTHR33877:SF2">
    <property type="entry name" value="OS07G0170200 PROTEIN"/>
    <property type="match status" value="1"/>
</dbReference>
<name>A0ABV6JIY0_9BACL</name>
<evidence type="ECO:0000313" key="4">
    <source>
        <dbReference type="Proteomes" id="UP001589818"/>
    </source>
</evidence>
<feature type="compositionally biased region" description="Basic residues" evidence="1">
    <location>
        <begin position="146"/>
        <end position="157"/>
    </location>
</feature>
<dbReference type="InterPro" id="IPR003615">
    <property type="entry name" value="HNH_nuc"/>
</dbReference>
<feature type="domain" description="HNH nuclease" evidence="2">
    <location>
        <begin position="325"/>
        <end position="374"/>
    </location>
</feature>
<proteinExistence type="predicted"/>
<keyword evidence="3" id="KW-0378">Hydrolase</keyword>
<dbReference type="SMART" id="SM00507">
    <property type="entry name" value="HNHc"/>
    <property type="match status" value="1"/>
</dbReference>
<dbReference type="GO" id="GO:0004519">
    <property type="term" value="F:endonuclease activity"/>
    <property type="evidence" value="ECO:0007669"/>
    <property type="project" value="UniProtKB-KW"/>
</dbReference>
<dbReference type="InterPro" id="IPR052892">
    <property type="entry name" value="NA-targeting_endonuclease"/>
</dbReference>
<dbReference type="CDD" id="cd00085">
    <property type="entry name" value="HNHc"/>
    <property type="match status" value="1"/>
</dbReference>
<protein>
    <submittedName>
        <fullName evidence="3">HNH endonuclease</fullName>
    </submittedName>
</protein>
<gene>
    <name evidence="3" type="ORF">ACFFJ8_31360</name>
</gene>
<dbReference type="Gene3D" id="1.10.30.50">
    <property type="match status" value="1"/>
</dbReference>
<dbReference type="PANTHER" id="PTHR33877">
    <property type="entry name" value="SLL1193 PROTEIN"/>
    <property type="match status" value="1"/>
</dbReference>
<dbReference type="RefSeq" id="WP_204817568.1">
    <property type="nucleotide sequence ID" value="NZ_JANHOF010000002.1"/>
</dbReference>
<feature type="compositionally biased region" description="Basic residues" evidence="1">
    <location>
        <begin position="89"/>
        <end position="100"/>
    </location>
</feature>
<keyword evidence="3" id="KW-0255">Endonuclease</keyword>
<reference evidence="3 4" key="1">
    <citation type="submission" date="2024-09" db="EMBL/GenBank/DDBJ databases">
        <authorList>
            <person name="Sun Q."/>
            <person name="Mori K."/>
        </authorList>
    </citation>
    <scope>NUCLEOTIDE SEQUENCE [LARGE SCALE GENOMIC DNA]</scope>
    <source>
        <strain evidence="3 4">CCM 4839</strain>
    </source>
</reference>
<sequence length="387" mass="44008">MDVKLCGGCSEEKPLSSFTKRSGRNGRRGTCRSCQRRRHRENSHPTAGEDGESTEAGARTAGPERSTDLPVPVHNDTTAAEAESDAPQRKRKRRSRKKRKQAGDGQGQERQTASLDETEDQPDSSPVVLEEEVDSQPVTLNEAPTKRKRKRKRRRRGRPLEEKDEKTLHTSGFEHGHALEPAEPEPIELNEFTAAELPVKTEGERGERSDHRNEAITDESVPRRKRKRKRRRKRRSLDSHVPGEEERPPVRPPYKRIVPIKGSFSYDTRLLNDRGTGLIRLRGRRETGKRWSTEIPTEMAVRMVNEGAAGIINPTLIHKLYTKTDFRLYILQRDDYVCKYCGRFGDTIDHVMPKSKGGLSTPDNCVCACAECNLKKADHLDFVFDDL</sequence>
<feature type="compositionally biased region" description="Basic and acidic residues" evidence="1">
    <location>
        <begin position="158"/>
        <end position="180"/>
    </location>
</feature>
<feature type="compositionally biased region" description="Basic and acidic residues" evidence="1">
    <location>
        <begin position="199"/>
        <end position="215"/>
    </location>
</feature>
<evidence type="ECO:0000259" key="2">
    <source>
        <dbReference type="SMART" id="SM00507"/>
    </source>
</evidence>
<dbReference type="EMBL" id="JBHLVF010000047">
    <property type="protein sequence ID" value="MFC0395859.1"/>
    <property type="molecule type" value="Genomic_DNA"/>
</dbReference>
<keyword evidence="3" id="KW-0540">Nuclease</keyword>
<comment type="caution">
    <text evidence="3">The sequence shown here is derived from an EMBL/GenBank/DDBJ whole genome shotgun (WGS) entry which is preliminary data.</text>
</comment>
<feature type="compositionally biased region" description="Basic and acidic residues" evidence="1">
    <location>
        <begin position="236"/>
        <end position="249"/>
    </location>
</feature>
<feature type="compositionally biased region" description="Basic residues" evidence="1">
    <location>
        <begin position="223"/>
        <end position="235"/>
    </location>
</feature>
<accession>A0ABV6JIY0</accession>